<dbReference type="InterPro" id="IPR036179">
    <property type="entry name" value="Ig-like_dom_sf"/>
</dbReference>
<keyword evidence="4" id="KW-0812">Transmembrane</keyword>
<dbReference type="Proteomes" id="UP000694424">
    <property type="component" value="Unplaced"/>
</dbReference>
<evidence type="ECO:0000259" key="5">
    <source>
        <dbReference type="PROSITE" id="PS50835"/>
    </source>
</evidence>
<dbReference type="PROSITE" id="PS50835">
    <property type="entry name" value="IG_LIKE"/>
    <property type="match status" value="1"/>
</dbReference>
<keyword evidence="3" id="KW-0393">Immunoglobulin domain</keyword>
<keyword evidence="4" id="KW-0472">Membrane</keyword>
<dbReference type="InterPro" id="IPR050412">
    <property type="entry name" value="Ig-like_Receptors_ImmuneReg"/>
</dbReference>
<dbReference type="InterPro" id="IPR013151">
    <property type="entry name" value="Immunoglobulin_dom"/>
</dbReference>
<evidence type="ECO:0000313" key="6">
    <source>
        <dbReference type="Ensembl" id="ENSAOWP00000007597.1"/>
    </source>
</evidence>
<dbReference type="SUPFAM" id="SSF48726">
    <property type="entry name" value="Immunoglobulin"/>
    <property type="match status" value="2"/>
</dbReference>
<dbReference type="GO" id="GO:0007166">
    <property type="term" value="P:cell surface receptor signaling pathway"/>
    <property type="evidence" value="ECO:0007669"/>
    <property type="project" value="UniProtKB-ARBA"/>
</dbReference>
<keyword evidence="7" id="KW-1185">Reference proteome</keyword>
<keyword evidence="2" id="KW-1015">Disulfide bond</keyword>
<evidence type="ECO:0000256" key="3">
    <source>
        <dbReference type="ARBA" id="ARBA00023319"/>
    </source>
</evidence>
<dbReference type="InterPro" id="IPR013783">
    <property type="entry name" value="Ig-like_fold"/>
</dbReference>
<protein>
    <recommendedName>
        <fullName evidence="5">Ig-like domain-containing protein</fullName>
    </recommendedName>
</protein>
<keyword evidence="1" id="KW-0732">Signal</keyword>
<accession>A0A8B9P6P5</accession>
<dbReference type="AlphaFoldDB" id="A0A8B9P6P5"/>
<dbReference type="FunFam" id="2.60.40.10:FF:000049">
    <property type="entry name" value="Leukocyte immunoglobulin-like receptor subfamily B member 1"/>
    <property type="match status" value="1"/>
</dbReference>
<dbReference type="GO" id="GO:0002764">
    <property type="term" value="P:immune response-regulating signaling pathway"/>
    <property type="evidence" value="ECO:0007669"/>
    <property type="project" value="TreeGrafter"/>
</dbReference>
<name>A0A8B9P6P5_APTOW</name>
<evidence type="ECO:0000256" key="1">
    <source>
        <dbReference type="ARBA" id="ARBA00022729"/>
    </source>
</evidence>
<reference evidence="6" key="2">
    <citation type="submission" date="2025-09" db="UniProtKB">
        <authorList>
            <consortium name="Ensembl"/>
        </authorList>
    </citation>
    <scope>IDENTIFICATION</scope>
</reference>
<feature type="transmembrane region" description="Helical" evidence="4">
    <location>
        <begin position="203"/>
        <end position="221"/>
    </location>
</feature>
<dbReference type="PANTHER" id="PTHR11738:SF186">
    <property type="entry name" value="OSTEOCLAST-ASSOCIATED IMMUNOGLOBULIN-LIKE RECEPTOR"/>
    <property type="match status" value="1"/>
</dbReference>
<dbReference type="InterPro" id="IPR003599">
    <property type="entry name" value="Ig_sub"/>
</dbReference>
<dbReference type="Pfam" id="PF00047">
    <property type="entry name" value="ig"/>
    <property type="match status" value="1"/>
</dbReference>
<proteinExistence type="predicted"/>
<dbReference type="PANTHER" id="PTHR11738">
    <property type="entry name" value="MHC CLASS I NK CELL RECEPTOR"/>
    <property type="match status" value="1"/>
</dbReference>
<evidence type="ECO:0000256" key="2">
    <source>
        <dbReference type="ARBA" id="ARBA00023157"/>
    </source>
</evidence>
<reference evidence="6" key="1">
    <citation type="submission" date="2025-08" db="UniProtKB">
        <authorList>
            <consortium name="Ensembl"/>
        </authorList>
    </citation>
    <scope>IDENTIFICATION</scope>
</reference>
<organism evidence="6 7">
    <name type="scientific">Apteryx owenii</name>
    <name type="common">Little spotted kiwi</name>
    <dbReference type="NCBI Taxonomy" id="8824"/>
    <lineage>
        <taxon>Eukaryota</taxon>
        <taxon>Metazoa</taxon>
        <taxon>Chordata</taxon>
        <taxon>Craniata</taxon>
        <taxon>Vertebrata</taxon>
        <taxon>Euteleostomi</taxon>
        <taxon>Archelosauria</taxon>
        <taxon>Archosauria</taxon>
        <taxon>Dinosauria</taxon>
        <taxon>Saurischia</taxon>
        <taxon>Theropoda</taxon>
        <taxon>Coelurosauria</taxon>
        <taxon>Aves</taxon>
        <taxon>Palaeognathae</taxon>
        <taxon>Apterygiformes</taxon>
        <taxon>Apterygidae</taxon>
        <taxon>Apteryx</taxon>
    </lineage>
</organism>
<keyword evidence="4" id="KW-1133">Transmembrane helix</keyword>
<evidence type="ECO:0000256" key="4">
    <source>
        <dbReference type="SAM" id="Phobius"/>
    </source>
</evidence>
<dbReference type="Gene3D" id="2.60.40.10">
    <property type="entry name" value="Immunoglobulins"/>
    <property type="match status" value="2"/>
</dbReference>
<dbReference type="SMART" id="SM00409">
    <property type="entry name" value="IG"/>
    <property type="match status" value="2"/>
</dbReference>
<dbReference type="InterPro" id="IPR007110">
    <property type="entry name" value="Ig-like_dom"/>
</dbReference>
<sequence>NSCCVHSFGVGPGPYLSLSPSHEVALGDKVTLQCHTPRQGGRAILHKEGVRHPLRYQDRVQGAAEFPITAVRREDAGRYWCQYEMEGEPPEKSEHVELVLRGEGPGAVVVLGTHFTILCQGGHGATFLLHREGSSAPIQRQAPGGHMALFSIPHVSWADSGTYSCSYRPQGEMFVSSYPSIFLDDTPRFSVPSDFTLGNTVRLGLGAGLLILLMLLVAEALHSWRRKGQGL</sequence>
<evidence type="ECO:0000313" key="7">
    <source>
        <dbReference type="Proteomes" id="UP000694424"/>
    </source>
</evidence>
<dbReference type="Ensembl" id="ENSAOWT00000008597.1">
    <property type="protein sequence ID" value="ENSAOWP00000007597.1"/>
    <property type="gene ID" value="ENSAOWG00000005205.1"/>
</dbReference>
<feature type="domain" description="Ig-like" evidence="5">
    <location>
        <begin position="14"/>
        <end position="97"/>
    </location>
</feature>